<comment type="caution">
    <text evidence="1">The sequence shown here is derived from an EMBL/GenBank/DDBJ whole genome shotgun (WGS) entry which is preliminary data.</text>
</comment>
<sequence length="144" mass="16114">MPDLLPFEVVATSKELLAEAEAESGVLSVEFAAITGSHSWALATEESDIDMRGVFGRPLHQILALQQILYPDTWQGACDLLDWQLYEVAKTLGMLCAANGNVVQMFYNPLVIRCTEWGVRLRELAKLCLTKRLARYFLGYAMSQ</sequence>
<feature type="non-terminal residue" evidence="1">
    <location>
        <position position="144"/>
    </location>
</feature>
<gene>
    <name evidence="1" type="ORF">S03H2_47215</name>
</gene>
<evidence type="ECO:0008006" key="2">
    <source>
        <dbReference type="Google" id="ProtNLM"/>
    </source>
</evidence>
<name>X1IL84_9ZZZZ</name>
<evidence type="ECO:0000313" key="1">
    <source>
        <dbReference type="EMBL" id="GAH69995.1"/>
    </source>
</evidence>
<reference evidence="1" key="1">
    <citation type="journal article" date="2014" name="Front. Microbiol.">
        <title>High frequency of phylogenetically diverse reductive dehalogenase-homologous genes in deep subseafloor sedimentary metagenomes.</title>
        <authorList>
            <person name="Kawai M."/>
            <person name="Futagami T."/>
            <person name="Toyoda A."/>
            <person name="Takaki Y."/>
            <person name="Nishi S."/>
            <person name="Hori S."/>
            <person name="Arai W."/>
            <person name="Tsubouchi T."/>
            <person name="Morono Y."/>
            <person name="Uchiyama I."/>
            <person name="Ito T."/>
            <person name="Fujiyama A."/>
            <person name="Inagaki F."/>
            <person name="Takami H."/>
        </authorList>
    </citation>
    <scope>NUCLEOTIDE SEQUENCE</scope>
    <source>
        <strain evidence="1">Expedition CK06-06</strain>
    </source>
</reference>
<accession>X1IL84</accession>
<dbReference type="InterPro" id="IPR018775">
    <property type="entry name" value="RlaP"/>
</dbReference>
<dbReference type="EMBL" id="BARU01029706">
    <property type="protein sequence ID" value="GAH69995.1"/>
    <property type="molecule type" value="Genomic_DNA"/>
</dbReference>
<organism evidence="1">
    <name type="scientific">marine sediment metagenome</name>
    <dbReference type="NCBI Taxonomy" id="412755"/>
    <lineage>
        <taxon>unclassified sequences</taxon>
        <taxon>metagenomes</taxon>
        <taxon>ecological metagenomes</taxon>
    </lineage>
</organism>
<dbReference type="PANTHER" id="PTHR34817:SF1">
    <property type="entry name" value="NUCLEOTIDYLTRANSFERASE"/>
    <property type="match status" value="1"/>
</dbReference>
<proteinExistence type="predicted"/>
<dbReference type="AlphaFoldDB" id="X1IL84"/>
<protein>
    <recommendedName>
        <fullName evidence="2">Polymerase nucleotidyl transferase domain-containing protein</fullName>
    </recommendedName>
</protein>
<dbReference type="PANTHER" id="PTHR34817">
    <property type="entry name" value="NUCLEOTIDYLTRANSFERASE"/>
    <property type="match status" value="1"/>
</dbReference>
<dbReference type="Pfam" id="PF10127">
    <property type="entry name" value="RlaP"/>
    <property type="match status" value="1"/>
</dbReference>